<dbReference type="RefSeq" id="WP_115480433.1">
    <property type="nucleotide sequence ID" value="NZ_QRCT01000009.1"/>
</dbReference>
<reference evidence="2 3" key="1">
    <citation type="submission" date="2018-07" db="EMBL/GenBank/DDBJ databases">
        <title>Anaerosacharophilus polymeroproducens gen. nov. sp. nov., an anaerobic bacterium isolated from salt field.</title>
        <authorList>
            <person name="Kim W."/>
            <person name="Yang S.-H."/>
            <person name="Oh J."/>
            <person name="Lee J.-H."/>
            <person name="Kwon K.K."/>
        </authorList>
    </citation>
    <scope>NUCLEOTIDE SEQUENCE [LARGE SCALE GENOMIC DNA]</scope>
    <source>
        <strain evidence="2 3">MCWD5</strain>
    </source>
</reference>
<dbReference type="Pfam" id="PF12681">
    <property type="entry name" value="Glyoxalase_2"/>
    <property type="match status" value="1"/>
</dbReference>
<sequence length="155" mass="17984">MKYNAILLVVTDMEKSKKFYKEVLGLRPIMDLGANVTLTGGIALQTLESWKEFIKKDEKNISFGANDAELYFEEDEFDGFIEKLEKLNQVSYVHPVEEQPWGQRVVRFYDHDGHIIEVGENIKLVCKRFLDSGMTKEETAKRMDVPLKFVQECID</sequence>
<evidence type="ECO:0000313" key="3">
    <source>
        <dbReference type="Proteomes" id="UP000255036"/>
    </source>
</evidence>
<dbReference type="AlphaFoldDB" id="A0A371AZH7"/>
<gene>
    <name evidence="2" type="ORF">DWV06_01600</name>
</gene>
<dbReference type="EMBL" id="QRCT01000009">
    <property type="protein sequence ID" value="RDU24949.1"/>
    <property type="molecule type" value="Genomic_DNA"/>
</dbReference>
<evidence type="ECO:0000259" key="1">
    <source>
        <dbReference type="PROSITE" id="PS51819"/>
    </source>
</evidence>
<comment type="caution">
    <text evidence="2">The sequence shown here is derived from an EMBL/GenBank/DDBJ whole genome shotgun (WGS) entry which is preliminary data.</text>
</comment>
<dbReference type="OrthoDB" id="9815599at2"/>
<dbReference type="InterPro" id="IPR025870">
    <property type="entry name" value="Glyoxalase-like_dom"/>
</dbReference>
<organism evidence="2 3">
    <name type="scientific">Anaerosacchariphilus polymeriproducens</name>
    <dbReference type="NCBI Taxonomy" id="1812858"/>
    <lineage>
        <taxon>Bacteria</taxon>
        <taxon>Bacillati</taxon>
        <taxon>Bacillota</taxon>
        <taxon>Clostridia</taxon>
        <taxon>Lachnospirales</taxon>
        <taxon>Lachnospiraceae</taxon>
        <taxon>Anaerosacchariphilus</taxon>
    </lineage>
</organism>
<dbReference type="InterPro" id="IPR029068">
    <property type="entry name" value="Glyas_Bleomycin-R_OHBP_Dase"/>
</dbReference>
<proteinExistence type="predicted"/>
<feature type="domain" description="VOC" evidence="1">
    <location>
        <begin position="2"/>
        <end position="121"/>
    </location>
</feature>
<dbReference type="Proteomes" id="UP000255036">
    <property type="component" value="Unassembled WGS sequence"/>
</dbReference>
<dbReference type="Gene3D" id="3.10.180.10">
    <property type="entry name" value="2,3-Dihydroxybiphenyl 1,2-Dioxygenase, domain 1"/>
    <property type="match status" value="1"/>
</dbReference>
<name>A0A371AZH7_9FIRM</name>
<protein>
    <submittedName>
        <fullName evidence="2">Glyoxalase</fullName>
    </submittedName>
</protein>
<dbReference type="InterPro" id="IPR037523">
    <property type="entry name" value="VOC_core"/>
</dbReference>
<dbReference type="SUPFAM" id="SSF54593">
    <property type="entry name" value="Glyoxalase/Bleomycin resistance protein/Dihydroxybiphenyl dioxygenase"/>
    <property type="match status" value="1"/>
</dbReference>
<evidence type="ECO:0000313" key="2">
    <source>
        <dbReference type="EMBL" id="RDU24949.1"/>
    </source>
</evidence>
<dbReference type="PROSITE" id="PS51819">
    <property type="entry name" value="VOC"/>
    <property type="match status" value="1"/>
</dbReference>
<keyword evidence="3" id="KW-1185">Reference proteome</keyword>
<accession>A0A371AZH7</accession>